<keyword evidence="1" id="KW-0812">Transmembrane</keyword>
<feature type="transmembrane region" description="Helical" evidence="1">
    <location>
        <begin position="32"/>
        <end position="49"/>
    </location>
</feature>
<dbReference type="OrthoDB" id="2989824at2"/>
<dbReference type="EMBL" id="FQVW01000002">
    <property type="protein sequence ID" value="SHF64746.1"/>
    <property type="molecule type" value="Genomic_DNA"/>
</dbReference>
<organism evidence="3 4">
    <name type="scientific">Ornithinibacillus halophilus</name>
    <dbReference type="NCBI Taxonomy" id="930117"/>
    <lineage>
        <taxon>Bacteria</taxon>
        <taxon>Bacillati</taxon>
        <taxon>Bacillota</taxon>
        <taxon>Bacilli</taxon>
        <taxon>Bacillales</taxon>
        <taxon>Bacillaceae</taxon>
        <taxon>Ornithinibacillus</taxon>
    </lineage>
</organism>
<dbReference type="Pfam" id="PF22570">
    <property type="entry name" value="LiaF-TM"/>
    <property type="match status" value="1"/>
</dbReference>
<feature type="transmembrane region" description="Helical" evidence="1">
    <location>
        <begin position="7"/>
        <end position="26"/>
    </location>
</feature>
<dbReference type="STRING" id="930117.SAMN05216225_10021"/>
<evidence type="ECO:0000313" key="3">
    <source>
        <dbReference type="EMBL" id="SHF64746.1"/>
    </source>
</evidence>
<keyword evidence="4" id="KW-1185">Reference proteome</keyword>
<feature type="domain" description="LiaF transmembrane" evidence="2">
    <location>
        <begin position="7"/>
        <end position="103"/>
    </location>
</feature>
<keyword evidence="1" id="KW-1133">Transmembrane helix</keyword>
<evidence type="ECO:0000259" key="2">
    <source>
        <dbReference type="Pfam" id="PF22570"/>
    </source>
</evidence>
<protein>
    <recommendedName>
        <fullName evidence="2">LiaF transmembrane domain-containing protein</fullName>
    </recommendedName>
</protein>
<sequence>MKKQYSFLGYLLVGFGLYFLLRELKIPILTDFYSWTTLLIILGVVLLVHGYKSSDFNNLFAGTFLLGLGIHFHGLRHYSFWIEHWAVYLLLIGIAFIVRSLKSKKGLLLGISLSSLAILMIFSTKLPDTFPWVYDIIHIIDRFWPIALIIIGIYFIKSKK</sequence>
<gene>
    <name evidence="3" type="ORF">SAMN05216225_10021</name>
</gene>
<dbReference type="Proteomes" id="UP000183988">
    <property type="component" value="Unassembled WGS sequence"/>
</dbReference>
<dbReference type="InterPro" id="IPR054331">
    <property type="entry name" value="LiaF_TM"/>
</dbReference>
<feature type="transmembrane region" description="Helical" evidence="1">
    <location>
        <begin position="106"/>
        <end position="124"/>
    </location>
</feature>
<evidence type="ECO:0000256" key="1">
    <source>
        <dbReference type="SAM" id="Phobius"/>
    </source>
</evidence>
<keyword evidence="1" id="KW-0472">Membrane</keyword>
<evidence type="ECO:0000313" key="4">
    <source>
        <dbReference type="Proteomes" id="UP000183988"/>
    </source>
</evidence>
<feature type="transmembrane region" description="Helical" evidence="1">
    <location>
        <begin position="136"/>
        <end position="156"/>
    </location>
</feature>
<dbReference type="RefSeq" id="WP_072887695.1">
    <property type="nucleotide sequence ID" value="NZ_FQVW01000002.1"/>
</dbReference>
<feature type="transmembrane region" description="Helical" evidence="1">
    <location>
        <begin position="56"/>
        <end position="74"/>
    </location>
</feature>
<accession>A0A1M5DCT8</accession>
<proteinExistence type="predicted"/>
<dbReference type="AlphaFoldDB" id="A0A1M5DCT8"/>
<feature type="transmembrane region" description="Helical" evidence="1">
    <location>
        <begin position="80"/>
        <end position="99"/>
    </location>
</feature>
<reference evidence="3 4" key="1">
    <citation type="submission" date="2016-11" db="EMBL/GenBank/DDBJ databases">
        <authorList>
            <person name="Jaros S."/>
            <person name="Januszkiewicz K."/>
            <person name="Wedrychowicz H."/>
        </authorList>
    </citation>
    <scope>NUCLEOTIDE SEQUENCE [LARGE SCALE GENOMIC DNA]</scope>
    <source>
        <strain evidence="3 4">IBRC-M 10683</strain>
    </source>
</reference>
<name>A0A1M5DCT8_9BACI</name>